<dbReference type="InterPro" id="IPR032710">
    <property type="entry name" value="NTF2-like_dom_sf"/>
</dbReference>
<keyword evidence="2" id="KW-0472">Membrane</keyword>
<feature type="transmembrane region" description="Helical" evidence="2">
    <location>
        <begin position="80"/>
        <end position="102"/>
    </location>
</feature>
<proteinExistence type="predicted"/>
<organism evidence="4 5">
    <name type="scientific">Piscinibacter gummiphilus</name>
    <dbReference type="NCBI Taxonomy" id="946333"/>
    <lineage>
        <taxon>Bacteria</taxon>
        <taxon>Pseudomonadati</taxon>
        <taxon>Pseudomonadota</taxon>
        <taxon>Betaproteobacteria</taxon>
        <taxon>Burkholderiales</taxon>
        <taxon>Sphaerotilaceae</taxon>
        <taxon>Piscinibacter</taxon>
    </lineage>
</organism>
<dbReference type="EMBL" id="CP136336">
    <property type="protein sequence ID" value="WOB07579.1"/>
    <property type="molecule type" value="Genomic_DNA"/>
</dbReference>
<reference evidence="4 5" key="1">
    <citation type="submission" date="2023-10" db="EMBL/GenBank/DDBJ databases">
        <title>Bacteria for the degradation of biodegradable plastic PBAT(Polybutylene adipate terephthalate).</title>
        <authorList>
            <person name="Weon H.-Y."/>
            <person name="Yeon J."/>
        </authorList>
    </citation>
    <scope>NUCLEOTIDE SEQUENCE [LARGE SCALE GENOMIC DNA]</scope>
    <source>
        <strain evidence="4 5">SBD 7-3</strain>
    </source>
</reference>
<accession>A0ABZ0CRG9</accession>
<keyword evidence="2" id="KW-1133">Transmembrane helix</keyword>
<protein>
    <submittedName>
        <fullName evidence="4">Tim44-like domain-containing protein</fullName>
    </submittedName>
</protein>
<dbReference type="SMART" id="SM00978">
    <property type="entry name" value="Tim44"/>
    <property type="match status" value="1"/>
</dbReference>
<name>A0ABZ0CRG9_9BURK</name>
<dbReference type="SUPFAM" id="SSF54427">
    <property type="entry name" value="NTF2-like"/>
    <property type="match status" value="1"/>
</dbReference>
<evidence type="ECO:0000313" key="4">
    <source>
        <dbReference type="EMBL" id="WOB07579.1"/>
    </source>
</evidence>
<dbReference type="PANTHER" id="PTHR41542:SF1">
    <property type="entry name" value="BLL5807 PROTEIN"/>
    <property type="match status" value="1"/>
</dbReference>
<feature type="region of interest" description="Disordered" evidence="1">
    <location>
        <begin position="29"/>
        <end position="60"/>
    </location>
</feature>
<dbReference type="InterPro" id="IPR007379">
    <property type="entry name" value="Tim44-like_dom"/>
</dbReference>
<feature type="transmembrane region" description="Helical" evidence="2">
    <location>
        <begin position="109"/>
        <end position="127"/>
    </location>
</feature>
<dbReference type="Pfam" id="PF04280">
    <property type="entry name" value="Tim44"/>
    <property type="match status" value="1"/>
</dbReference>
<dbReference type="RefSeq" id="WP_316700237.1">
    <property type="nucleotide sequence ID" value="NZ_CP136336.1"/>
</dbReference>
<dbReference type="PANTHER" id="PTHR41542">
    <property type="entry name" value="BLL5807 PROTEIN"/>
    <property type="match status" value="1"/>
</dbReference>
<keyword evidence="5" id="KW-1185">Reference proteome</keyword>
<dbReference type="Proteomes" id="UP001303946">
    <property type="component" value="Chromosome"/>
</dbReference>
<keyword evidence="2" id="KW-0812">Transmembrane</keyword>
<feature type="compositionally biased region" description="Pro residues" evidence="1">
    <location>
        <begin position="39"/>
        <end position="50"/>
    </location>
</feature>
<feature type="domain" description="Tim44-like" evidence="3">
    <location>
        <begin position="169"/>
        <end position="300"/>
    </location>
</feature>
<dbReference type="Gene3D" id="3.10.450.240">
    <property type="match status" value="1"/>
</dbReference>
<feature type="compositionally biased region" description="Low complexity" evidence="1">
    <location>
        <begin position="51"/>
        <end position="60"/>
    </location>
</feature>
<evidence type="ECO:0000256" key="2">
    <source>
        <dbReference type="SAM" id="Phobius"/>
    </source>
</evidence>
<gene>
    <name evidence="4" type="ORF">RXV79_22040</name>
</gene>
<evidence type="ECO:0000313" key="5">
    <source>
        <dbReference type="Proteomes" id="UP001303946"/>
    </source>
</evidence>
<evidence type="ECO:0000256" key="1">
    <source>
        <dbReference type="SAM" id="MobiDB-lite"/>
    </source>
</evidence>
<evidence type="ECO:0000259" key="3">
    <source>
        <dbReference type="SMART" id="SM00978"/>
    </source>
</evidence>
<sequence length="305" mass="31456">MKHFLLSTLIAVSGLGLVAEGVEAKRLGGGSTSGFKRQTPPPQQPNPATPATPAATPNAAAPAAAAGPAAAAAAAPKRSWMGPIAGLAAGLGLAALFSHLGLGAEMANFLMIALLAVAAFFLIRFLMRRFGPAPARTPALATPGGMQFAGHGAPAFGSGSGAGAPVQAAVPQAAAMGSLPAGFDAPAFVRVAKLIFIRMQAANDAANLDDLRQFSTPEMFAVFRLELQDRKGAPQKTDVVQLDAEVVDYAEERDQYIVSVRFHGMVREEAEHAAEPFDEVWHLVKPTDGSREWAIAGIAQSTAAA</sequence>